<evidence type="ECO:0000313" key="3">
    <source>
        <dbReference type="Proteomes" id="UP001492380"/>
    </source>
</evidence>
<protein>
    <submittedName>
        <fullName evidence="2">Uncharacterized protein</fullName>
    </submittedName>
</protein>
<keyword evidence="3" id="KW-1185">Reference proteome</keyword>
<comment type="caution">
    <text evidence="2">The sequence shown here is derived from an EMBL/GenBank/DDBJ whole genome shotgun (WGS) entry which is preliminary data.</text>
</comment>
<proteinExistence type="predicted"/>
<reference evidence="2 3" key="1">
    <citation type="submission" date="2024-04" db="EMBL/GenBank/DDBJ databases">
        <title>Phyllosticta paracitricarpa is synonymous to the EU quarantine fungus P. citricarpa based on phylogenomic analyses.</title>
        <authorList>
            <consortium name="Lawrence Berkeley National Laboratory"/>
            <person name="Van Ingen-Buijs V.A."/>
            <person name="Van Westerhoven A.C."/>
            <person name="Haridas S."/>
            <person name="Skiadas P."/>
            <person name="Martin F."/>
            <person name="Groenewald J.Z."/>
            <person name="Crous P.W."/>
            <person name="Seidl M.F."/>
        </authorList>
    </citation>
    <scope>NUCLEOTIDE SEQUENCE [LARGE SCALE GENOMIC DNA]</scope>
    <source>
        <strain evidence="2 3">CBS 123374</strain>
    </source>
</reference>
<evidence type="ECO:0000256" key="1">
    <source>
        <dbReference type="SAM" id="MobiDB-lite"/>
    </source>
</evidence>
<organism evidence="2 3">
    <name type="scientific">Phyllosticta capitalensis</name>
    <dbReference type="NCBI Taxonomy" id="121624"/>
    <lineage>
        <taxon>Eukaryota</taxon>
        <taxon>Fungi</taxon>
        <taxon>Dikarya</taxon>
        <taxon>Ascomycota</taxon>
        <taxon>Pezizomycotina</taxon>
        <taxon>Dothideomycetes</taxon>
        <taxon>Dothideomycetes incertae sedis</taxon>
        <taxon>Botryosphaeriales</taxon>
        <taxon>Phyllostictaceae</taxon>
        <taxon>Phyllosticta</taxon>
    </lineage>
</organism>
<feature type="compositionally biased region" description="Basic residues" evidence="1">
    <location>
        <begin position="214"/>
        <end position="226"/>
    </location>
</feature>
<accession>A0ABR1Y9F6</accession>
<dbReference type="EMBL" id="JBBWRZ010000015">
    <property type="protein sequence ID" value="KAK8222645.1"/>
    <property type="molecule type" value="Genomic_DNA"/>
</dbReference>
<evidence type="ECO:0000313" key="2">
    <source>
        <dbReference type="EMBL" id="KAK8222645.1"/>
    </source>
</evidence>
<dbReference type="Proteomes" id="UP001492380">
    <property type="component" value="Unassembled WGS sequence"/>
</dbReference>
<feature type="region of interest" description="Disordered" evidence="1">
    <location>
        <begin position="207"/>
        <end position="228"/>
    </location>
</feature>
<gene>
    <name evidence="2" type="ORF">HDK90DRAFT_470957</name>
</gene>
<sequence length="238" mass="26913">MVDRNLSAPVRPLQAHHSLTSPSNVSQLRLLIRRRSLLWNLPNLRCRRGFCFQFTAASTKTPCAKAQYVKLTDRTIAFKFDSLKDAERAVKHPNPAIARETLDLLGPSELMKTSEWSYCATALEFLDENLGRNQVRALMCLADAADSIFTNDCCLGLSLQKWRFGVALLRVAAELNADQRGTRIERCVVSPKHLKQSPKNFKIIKQSSKNVKTQSHHQKKSNKRKNDKILAAHFTKSA</sequence>
<name>A0ABR1Y9F6_9PEZI</name>